<dbReference type="PANTHER" id="PTHR48419">
    <property type="entry name" value="SULFOTRANSFERASE DOMAIN-CONTAINING PROTEIN"/>
    <property type="match status" value="1"/>
</dbReference>
<comment type="caution">
    <text evidence="1">The sequence shown here is derived from an EMBL/GenBank/DDBJ whole genome shotgun (WGS) entry which is preliminary data.</text>
</comment>
<keyword evidence="2" id="KW-1185">Reference proteome</keyword>
<gene>
    <name evidence="1" type="ORF">P171DRAFT_434964</name>
</gene>
<name>A0A9P4PCF6_9PLEO</name>
<dbReference type="AlphaFoldDB" id="A0A9P4PCF6"/>
<proteinExistence type="predicted"/>
<dbReference type="PANTHER" id="PTHR48419:SF1">
    <property type="entry name" value="SULFOTRANSFERASE DOMAIN-CONTAINING PROTEIN"/>
    <property type="match status" value="1"/>
</dbReference>
<protein>
    <submittedName>
        <fullName evidence="1">Uncharacterized protein</fullName>
    </submittedName>
</protein>
<dbReference type="EMBL" id="MU001506">
    <property type="protein sequence ID" value="KAF2441297.1"/>
    <property type="molecule type" value="Genomic_DNA"/>
</dbReference>
<accession>A0A9P4PCF6</accession>
<evidence type="ECO:0000313" key="1">
    <source>
        <dbReference type="EMBL" id="KAF2441297.1"/>
    </source>
</evidence>
<organism evidence="1 2">
    <name type="scientific">Karstenula rhodostoma CBS 690.94</name>
    <dbReference type="NCBI Taxonomy" id="1392251"/>
    <lineage>
        <taxon>Eukaryota</taxon>
        <taxon>Fungi</taxon>
        <taxon>Dikarya</taxon>
        <taxon>Ascomycota</taxon>
        <taxon>Pezizomycotina</taxon>
        <taxon>Dothideomycetes</taxon>
        <taxon>Pleosporomycetidae</taxon>
        <taxon>Pleosporales</taxon>
        <taxon>Massarineae</taxon>
        <taxon>Didymosphaeriaceae</taxon>
        <taxon>Karstenula</taxon>
    </lineage>
</organism>
<dbReference type="OrthoDB" id="3650366at2759"/>
<sequence>MTTAQSSSARSGHHMVFTIPRTASHLLLKLLNLPEQSSLYRHSNNLDGYIFLPAAAPRFRQSLPGKPIQDWTDGEKAALKDAMQSSFDDWLSLIEQGEKRGKSTFIKEHMNWMASPVAEARLYGHDESDSSTATQFRVHWKCQETNDEGDEDNITCLPDAFLLKLIKPTFLVRHPALTFPSCLRTAIDNQGASAVLDEEKIQQWECTYLWSLSLYTFYTKSAAKFDRQSFVDGVEYPIVLDAQDLGDEALVKKYAKAVGLDEDKVRFTWKPAEEKELGRLGKMDKRMRSTILASTGIEKGKLQAGELDTETLEEEWRSEFGEVLSERLARLVNSNIEAYEALKSARLR</sequence>
<reference evidence="1" key="1">
    <citation type="journal article" date="2020" name="Stud. Mycol.">
        <title>101 Dothideomycetes genomes: a test case for predicting lifestyles and emergence of pathogens.</title>
        <authorList>
            <person name="Haridas S."/>
            <person name="Albert R."/>
            <person name="Binder M."/>
            <person name="Bloem J."/>
            <person name="Labutti K."/>
            <person name="Salamov A."/>
            <person name="Andreopoulos B."/>
            <person name="Baker S."/>
            <person name="Barry K."/>
            <person name="Bills G."/>
            <person name="Bluhm B."/>
            <person name="Cannon C."/>
            <person name="Castanera R."/>
            <person name="Culley D."/>
            <person name="Daum C."/>
            <person name="Ezra D."/>
            <person name="Gonzalez J."/>
            <person name="Henrissat B."/>
            <person name="Kuo A."/>
            <person name="Liang C."/>
            <person name="Lipzen A."/>
            <person name="Lutzoni F."/>
            <person name="Magnuson J."/>
            <person name="Mondo S."/>
            <person name="Nolan M."/>
            <person name="Ohm R."/>
            <person name="Pangilinan J."/>
            <person name="Park H.-J."/>
            <person name="Ramirez L."/>
            <person name="Alfaro M."/>
            <person name="Sun H."/>
            <person name="Tritt A."/>
            <person name="Yoshinaga Y."/>
            <person name="Zwiers L.-H."/>
            <person name="Turgeon B."/>
            <person name="Goodwin S."/>
            <person name="Spatafora J."/>
            <person name="Crous P."/>
            <person name="Grigoriev I."/>
        </authorList>
    </citation>
    <scope>NUCLEOTIDE SEQUENCE</scope>
    <source>
        <strain evidence="1">CBS 690.94</strain>
    </source>
</reference>
<dbReference type="Proteomes" id="UP000799764">
    <property type="component" value="Unassembled WGS sequence"/>
</dbReference>
<evidence type="ECO:0000313" key="2">
    <source>
        <dbReference type="Proteomes" id="UP000799764"/>
    </source>
</evidence>
<dbReference type="InterPro" id="IPR053226">
    <property type="entry name" value="Pyrrolopyrazine_biosynth_F"/>
</dbReference>